<dbReference type="PANTHER" id="PTHR24221:SF261">
    <property type="entry name" value="GLUTATHIONE_L-CYSTEINE TRANSPORT SYSTEM ATP-BINDING_PERMEASE PROTEIN CYDD"/>
    <property type="match status" value="1"/>
</dbReference>
<keyword evidence="2 7" id="KW-0812">Transmembrane</keyword>
<dbReference type="SMART" id="SM00382">
    <property type="entry name" value="AAA"/>
    <property type="match status" value="1"/>
</dbReference>
<dbReference type="GO" id="GO:0034040">
    <property type="term" value="F:ATPase-coupled lipid transmembrane transporter activity"/>
    <property type="evidence" value="ECO:0007669"/>
    <property type="project" value="TreeGrafter"/>
</dbReference>
<proteinExistence type="predicted"/>
<dbReference type="InterPro" id="IPR027417">
    <property type="entry name" value="P-loop_NTPase"/>
</dbReference>
<dbReference type="NCBIfam" id="TIGR02857">
    <property type="entry name" value="CydD"/>
    <property type="match status" value="1"/>
</dbReference>
<sequence>MLSGLLIIPQAGLIAWLLNRAISQGLGPLELAVPFAWLAGVMLLRVALGWVREATGQEAALRIQGHLRDRIFQHLATLGPVRLADRHSGGLSSAIVEQVEGLSGYYGRYLPQITVAALVPIGIFIAALTQDWLAALILLFAAPLIPFFMALLGMGAAQVSRSQQETVARLGGHFLDRLQGLTTLRLLNAQERAATDVAEAAEGYRASTMKVLRVAFLSSAVLEFFSAVAIALVAMYVGFGLIGYLTWSPATELTLFSGLFILLMAPDFFQPLRQLAQHYHDRAAALGAAQVLIPLLRRHAPHPSAPPRLPHPSSGAGVCVCLDDVRVSFEDGQRQALRGVSLTIGPGERVALCGPSGAGKSTVLHLLAGFIHPDQGKVTVDGNEPDPVRQAAWVGQRPHVFAGSLADNIRMGEPQASDDAVRTAARDAGVLGFASQLPQGLDTPLGERGYGLSGGQAQRVALARAALKQAPLWLLDEPTAGLDPDTEEQVLKALERSATTGATLLIASHHPRVLEWAQRVITIQNGQVVQDTGAPHP</sequence>
<dbReference type="SUPFAM" id="SSF52540">
    <property type="entry name" value="P-loop containing nucleoside triphosphate hydrolases"/>
    <property type="match status" value="1"/>
</dbReference>
<feature type="transmembrane region" description="Helical" evidence="7">
    <location>
        <begin position="109"/>
        <end position="127"/>
    </location>
</feature>
<evidence type="ECO:0000256" key="1">
    <source>
        <dbReference type="ARBA" id="ARBA00004651"/>
    </source>
</evidence>
<evidence type="ECO:0000313" key="11">
    <source>
        <dbReference type="Proteomes" id="UP000199256"/>
    </source>
</evidence>
<keyword evidence="4 10" id="KW-0067">ATP-binding</keyword>
<dbReference type="InterPro" id="IPR014216">
    <property type="entry name" value="ABC_transptr_CydD"/>
</dbReference>
<dbReference type="AlphaFoldDB" id="A0A1H7PQ24"/>
<evidence type="ECO:0000256" key="2">
    <source>
        <dbReference type="ARBA" id="ARBA00022692"/>
    </source>
</evidence>
<dbReference type="InterPro" id="IPR039421">
    <property type="entry name" value="Type_1_exporter"/>
</dbReference>
<dbReference type="GO" id="GO:0005524">
    <property type="term" value="F:ATP binding"/>
    <property type="evidence" value="ECO:0007669"/>
    <property type="project" value="UniProtKB-KW"/>
</dbReference>
<dbReference type="Pfam" id="PF00005">
    <property type="entry name" value="ABC_tran"/>
    <property type="match status" value="1"/>
</dbReference>
<evidence type="ECO:0000256" key="3">
    <source>
        <dbReference type="ARBA" id="ARBA00022741"/>
    </source>
</evidence>
<evidence type="ECO:0000256" key="5">
    <source>
        <dbReference type="ARBA" id="ARBA00022989"/>
    </source>
</evidence>
<evidence type="ECO:0000313" key="10">
    <source>
        <dbReference type="EMBL" id="SEL37147.1"/>
    </source>
</evidence>
<feature type="domain" description="ABC transmembrane type-1" evidence="9">
    <location>
        <begin position="1"/>
        <end position="284"/>
    </location>
</feature>
<dbReference type="InterPro" id="IPR011527">
    <property type="entry name" value="ABC1_TM_dom"/>
</dbReference>
<evidence type="ECO:0000256" key="4">
    <source>
        <dbReference type="ARBA" id="ARBA00022840"/>
    </source>
</evidence>
<keyword evidence="11" id="KW-1185">Reference proteome</keyword>
<dbReference type="GO" id="GO:0016887">
    <property type="term" value="F:ATP hydrolysis activity"/>
    <property type="evidence" value="ECO:0007669"/>
    <property type="project" value="InterPro"/>
</dbReference>
<reference evidence="11" key="1">
    <citation type="submission" date="2016-10" db="EMBL/GenBank/DDBJ databases">
        <authorList>
            <person name="Varghese N."/>
            <person name="Submissions S."/>
        </authorList>
    </citation>
    <scope>NUCLEOTIDE SEQUENCE [LARGE SCALE GENOMIC DNA]</scope>
    <source>
        <strain evidence="11">DSM 241</strain>
    </source>
</reference>
<dbReference type="STRING" id="1396821.SAMN05444515_11483"/>
<dbReference type="InterPro" id="IPR036640">
    <property type="entry name" value="ABC1_TM_sf"/>
</dbReference>
<dbReference type="SUPFAM" id="SSF90123">
    <property type="entry name" value="ABC transporter transmembrane region"/>
    <property type="match status" value="1"/>
</dbReference>
<protein>
    <submittedName>
        <fullName evidence="10">ATP-binding cassette, subfamily C, CydD</fullName>
    </submittedName>
</protein>
<keyword evidence="3" id="KW-0547">Nucleotide-binding</keyword>
<keyword evidence="5 7" id="KW-1133">Transmembrane helix</keyword>
<accession>A0A1H7PQ24</accession>
<dbReference type="InterPro" id="IPR003439">
    <property type="entry name" value="ABC_transporter-like_ATP-bd"/>
</dbReference>
<dbReference type="Gene3D" id="1.20.1560.10">
    <property type="entry name" value="ABC transporter type 1, transmembrane domain"/>
    <property type="match status" value="1"/>
</dbReference>
<evidence type="ECO:0000256" key="7">
    <source>
        <dbReference type="SAM" id="Phobius"/>
    </source>
</evidence>
<dbReference type="GO" id="GO:0140359">
    <property type="term" value="F:ABC-type transporter activity"/>
    <property type="evidence" value="ECO:0007669"/>
    <property type="project" value="InterPro"/>
</dbReference>
<dbReference type="EMBL" id="FOAA01000014">
    <property type="protein sequence ID" value="SEL37147.1"/>
    <property type="molecule type" value="Genomic_DNA"/>
</dbReference>
<dbReference type="GO" id="GO:0005886">
    <property type="term" value="C:plasma membrane"/>
    <property type="evidence" value="ECO:0007669"/>
    <property type="project" value="UniProtKB-SubCell"/>
</dbReference>
<feature type="transmembrane region" description="Helical" evidence="7">
    <location>
        <begin position="33"/>
        <end position="51"/>
    </location>
</feature>
<dbReference type="GO" id="GO:0042883">
    <property type="term" value="P:cysteine transport"/>
    <property type="evidence" value="ECO:0007669"/>
    <property type="project" value="InterPro"/>
</dbReference>
<dbReference type="PROSITE" id="PS50893">
    <property type="entry name" value="ABC_TRANSPORTER_2"/>
    <property type="match status" value="1"/>
</dbReference>
<dbReference type="PROSITE" id="PS00211">
    <property type="entry name" value="ABC_TRANSPORTER_1"/>
    <property type="match status" value="1"/>
</dbReference>
<dbReference type="InterPro" id="IPR017871">
    <property type="entry name" value="ABC_transporter-like_CS"/>
</dbReference>
<dbReference type="PANTHER" id="PTHR24221">
    <property type="entry name" value="ATP-BINDING CASSETTE SUB-FAMILY B"/>
    <property type="match status" value="1"/>
</dbReference>
<evidence type="ECO:0000259" key="8">
    <source>
        <dbReference type="PROSITE" id="PS50893"/>
    </source>
</evidence>
<dbReference type="CDD" id="cd18584">
    <property type="entry name" value="ABC_6TM_AarD_CydD"/>
    <property type="match status" value="1"/>
</dbReference>
<comment type="subcellular location">
    <subcellularLocation>
        <location evidence="1">Cell membrane</location>
        <topology evidence="1">Multi-pass membrane protein</topology>
    </subcellularLocation>
</comment>
<dbReference type="Proteomes" id="UP000199256">
    <property type="component" value="Unassembled WGS sequence"/>
</dbReference>
<organism evidence="10 11">
    <name type="scientific">Ectothiorhodospira marina</name>
    <dbReference type="NCBI Taxonomy" id="1396821"/>
    <lineage>
        <taxon>Bacteria</taxon>
        <taxon>Pseudomonadati</taxon>
        <taxon>Pseudomonadota</taxon>
        <taxon>Gammaproteobacteria</taxon>
        <taxon>Chromatiales</taxon>
        <taxon>Ectothiorhodospiraceae</taxon>
        <taxon>Ectothiorhodospira</taxon>
    </lineage>
</organism>
<feature type="domain" description="ABC transporter" evidence="8">
    <location>
        <begin position="320"/>
        <end position="537"/>
    </location>
</feature>
<keyword evidence="6 7" id="KW-0472">Membrane</keyword>
<name>A0A1H7PQ24_9GAMM</name>
<feature type="transmembrane region" description="Helical" evidence="7">
    <location>
        <begin position="133"/>
        <end position="154"/>
    </location>
</feature>
<dbReference type="Gene3D" id="3.40.50.300">
    <property type="entry name" value="P-loop containing nucleotide triphosphate hydrolases"/>
    <property type="match status" value="1"/>
</dbReference>
<gene>
    <name evidence="10" type="ORF">SAMN05444515_11483</name>
</gene>
<dbReference type="Pfam" id="PF00664">
    <property type="entry name" value="ABC_membrane"/>
    <property type="match status" value="1"/>
</dbReference>
<dbReference type="PROSITE" id="PS50929">
    <property type="entry name" value="ABC_TM1F"/>
    <property type="match status" value="1"/>
</dbReference>
<dbReference type="InterPro" id="IPR003593">
    <property type="entry name" value="AAA+_ATPase"/>
</dbReference>
<evidence type="ECO:0000256" key="6">
    <source>
        <dbReference type="ARBA" id="ARBA00023136"/>
    </source>
</evidence>
<evidence type="ECO:0000259" key="9">
    <source>
        <dbReference type="PROSITE" id="PS50929"/>
    </source>
</evidence>
<feature type="transmembrane region" description="Helical" evidence="7">
    <location>
        <begin position="214"/>
        <end position="247"/>
    </location>
</feature>